<dbReference type="GO" id="GO:0030245">
    <property type="term" value="P:cellulose catabolic process"/>
    <property type="evidence" value="ECO:0007669"/>
    <property type="project" value="UniProtKB-KW"/>
</dbReference>
<keyword evidence="2 7" id="KW-0378">Hydrolase</keyword>
<evidence type="ECO:0000256" key="6">
    <source>
        <dbReference type="ARBA" id="ARBA00023326"/>
    </source>
</evidence>
<dbReference type="PANTHER" id="PTHR35923">
    <property type="entry name" value="MAJOR EXTRACELLULAR ENDOGLUCANASE"/>
    <property type="match status" value="1"/>
</dbReference>
<dbReference type="Pfam" id="PF00150">
    <property type="entry name" value="Cellulase"/>
    <property type="match status" value="1"/>
</dbReference>
<sequence length="472" mass="51472">MPSCSHCAVYQAPPGSNEQHHHGRKLPQCFDHITWTVSNGDILLNGQPFRVRGANWFGFETTASVVHGLWGLTTMDKVMDFLVANKFNALRIPFSLALALDPNFMIDPWQCMECTPDPSKPTSAWGALDRLFDKAAAKGLMIVLDLHVLGKGGGIMDLWYDDKYDETSVITGWSNMVRRWGSRANLMGIDLKNEPHGVATWALSTDSAPDKHDWGQAAERIAKALIKQYPSFDKLVIVEGVGADGADLPYPRSDPAYSKYWGSNLDGLYKRQLNFGSAQANARMVYSSHIYGPSVSMQPYDSAPNFPNNMPAIWDKQVGFVEGLTGKPVVIGEWGGLKKNVDLDQKLQAKWAQYMADKCIGDNFIWAINDNSADTKGLLTESWDVTKPNTDVLQLSKTAQTDPSIIAPNIAATSICVTLTNTVQDVCCATFCKQCGGTGCHTAANGGASNCCASNIKASGKYCTSNAPPCIR</sequence>
<dbReference type="Proteomes" id="UP000664859">
    <property type="component" value="Unassembled WGS sequence"/>
</dbReference>
<keyword evidence="3" id="KW-0136">Cellulose degradation</keyword>
<dbReference type="EMBL" id="JAFCMP010000513">
    <property type="protein sequence ID" value="KAG5178728.1"/>
    <property type="molecule type" value="Genomic_DNA"/>
</dbReference>
<feature type="domain" description="Glycoside hydrolase family 5" evidence="8">
    <location>
        <begin position="46"/>
        <end position="372"/>
    </location>
</feature>
<protein>
    <submittedName>
        <fullName evidence="9">Putative endogluconase</fullName>
    </submittedName>
</protein>
<dbReference type="AlphaFoldDB" id="A0A835YY53"/>
<dbReference type="GO" id="GO:0004553">
    <property type="term" value="F:hydrolase activity, hydrolyzing O-glycosyl compounds"/>
    <property type="evidence" value="ECO:0007669"/>
    <property type="project" value="InterPro"/>
</dbReference>
<evidence type="ECO:0000256" key="2">
    <source>
        <dbReference type="ARBA" id="ARBA00022801"/>
    </source>
</evidence>
<dbReference type="PANTHER" id="PTHR35923:SF2">
    <property type="entry name" value="ENDOGLUCANASE"/>
    <property type="match status" value="1"/>
</dbReference>
<dbReference type="SUPFAM" id="SSF51445">
    <property type="entry name" value="(Trans)glycosidases"/>
    <property type="match status" value="1"/>
</dbReference>
<dbReference type="OrthoDB" id="442731at2759"/>
<evidence type="ECO:0000313" key="9">
    <source>
        <dbReference type="EMBL" id="KAG5178728.1"/>
    </source>
</evidence>
<evidence type="ECO:0000256" key="5">
    <source>
        <dbReference type="ARBA" id="ARBA00023295"/>
    </source>
</evidence>
<evidence type="ECO:0000256" key="1">
    <source>
        <dbReference type="ARBA" id="ARBA00005641"/>
    </source>
</evidence>
<keyword evidence="6" id="KW-0624">Polysaccharide degradation</keyword>
<comment type="caution">
    <text evidence="9">The sequence shown here is derived from an EMBL/GenBank/DDBJ whole genome shotgun (WGS) entry which is preliminary data.</text>
</comment>
<evidence type="ECO:0000256" key="7">
    <source>
        <dbReference type="RuleBase" id="RU361153"/>
    </source>
</evidence>
<reference evidence="9" key="1">
    <citation type="submission" date="2021-02" db="EMBL/GenBank/DDBJ databases">
        <title>First Annotated Genome of the Yellow-green Alga Tribonema minus.</title>
        <authorList>
            <person name="Mahan K.M."/>
        </authorList>
    </citation>
    <scope>NUCLEOTIDE SEQUENCE</scope>
    <source>
        <strain evidence="9">UTEX B ZZ1240</strain>
    </source>
</reference>
<keyword evidence="10" id="KW-1185">Reference proteome</keyword>
<evidence type="ECO:0000256" key="3">
    <source>
        <dbReference type="ARBA" id="ARBA00023001"/>
    </source>
</evidence>
<organism evidence="9 10">
    <name type="scientific">Tribonema minus</name>
    <dbReference type="NCBI Taxonomy" id="303371"/>
    <lineage>
        <taxon>Eukaryota</taxon>
        <taxon>Sar</taxon>
        <taxon>Stramenopiles</taxon>
        <taxon>Ochrophyta</taxon>
        <taxon>PX clade</taxon>
        <taxon>Xanthophyceae</taxon>
        <taxon>Tribonematales</taxon>
        <taxon>Tribonemataceae</taxon>
        <taxon>Tribonema</taxon>
    </lineage>
</organism>
<evidence type="ECO:0000259" key="8">
    <source>
        <dbReference type="Pfam" id="PF00150"/>
    </source>
</evidence>
<dbReference type="Gene3D" id="3.20.20.80">
    <property type="entry name" value="Glycosidases"/>
    <property type="match status" value="1"/>
</dbReference>
<evidence type="ECO:0000313" key="10">
    <source>
        <dbReference type="Proteomes" id="UP000664859"/>
    </source>
</evidence>
<keyword evidence="4" id="KW-0119">Carbohydrate metabolism</keyword>
<keyword evidence="5 7" id="KW-0326">Glycosidase</keyword>
<evidence type="ECO:0000256" key="4">
    <source>
        <dbReference type="ARBA" id="ARBA00023277"/>
    </source>
</evidence>
<gene>
    <name evidence="9" type="ORF">JKP88DRAFT_258493</name>
</gene>
<name>A0A835YY53_9STRA</name>
<proteinExistence type="inferred from homology"/>
<comment type="similarity">
    <text evidence="1 7">Belongs to the glycosyl hydrolase 5 (cellulase A) family.</text>
</comment>
<dbReference type="InterPro" id="IPR017853">
    <property type="entry name" value="GH"/>
</dbReference>
<dbReference type="InterPro" id="IPR001547">
    <property type="entry name" value="Glyco_hydro_5"/>
</dbReference>
<accession>A0A835YY53</accession>